<dbReference type="PANTHER" id="PTHR31589:SF211">
    <property type="entry name" value="OS06G0682600 PROTEIN"/>
    <property type="match status" value="1"/>
</dbReference>
<dbReference type="InterPro" id="IPR004314">
    <property type="entry name" value="Neprosin"/>
</dbReference>
<keyword evidence="1" id="KW-0732">Signal</keyword>
<dbReference type="PROSITE" id="PS52045">
    <property type="entry name" value="NEPROSIN_PEP_CD"/>
    <property type="match status" value="1"/>
</dbReference>
<dbReference type="AlphaFoldDB" id="A0A835B983"/>
<proteinExistence type="predicted"/>
<reference evidence="3" key="1">
    <citation type="submission" date="2020-07" db="EMBL/GenBank/DDBJ databases">
        <title>Genome sequence and genetic diversity analysis of an under-domesticated orphan crop, white fonio (Digitaria exilis).</title>
        <authorList>
            <person name="Bennetzen J.L."/>
            <person name="Chen S."/>
            <person name="Ma X."/>
            <person name="Wang X."/>
            <person name="Yssel A.E.J."/>
            <person name="Chaluvadi S.R."/>
            <person name="Johnson M."/>
            <person name="Gangashetty P."/>
            <person name="Hamidou F."/>
            <person name="Sanogo M.D."/>
            <person name="Zwaenepoel A."/>
            <person name="Wallace J."/>
            <person name="Van De Peer Y."/>
            <person name="Van Deynze A."/>
        </authorList>
    </citation>
    <scope>NUCLEOTIDE SEQUENCE</scope>
    <source>
        <tissue evidence="3">Leaves</tissue>
    </source>
</reference>
<comment type="caution">
    <text evidence="3">The sequence shown here is derived from an EMBL/GenBank/DDBJ whole genome shotgun (WGS) entry which is preliminary data.</text>
</comment>
<evidence type="ECO:0000256" key="1">
    <source>
        <dbReference type="SAM" id="SignalP"/>
    </source>
</evidence>
<dbReference type="EMBL" id="JACEFO010002057">
    <property type="protein sequence ID" value="KAF8686938.1"/>
    <property type="molecule type" value="Genomic_DNA"/>
</dbReference>
<dbReference type="Pfam" id="PF03080">
    <property type="entry name" value="Neprosin"/>
    <property type="match status" value="2"/>
</dbReference>
<evidence type="ECO:0000313" key="3">
    <source>
        <dbReference type="EMBL" id="KAF8686938.1"/>
    </source>
</evidence>
<evidence type="ECO:0000313" key="4">
    <source>
        <dbReference type="Proteomes" id="UP000636709"/>
    </source>
</evidence>
<feature type="chain" id="PRO_5032621634" description="Neprosin PEP catalytic domain-containing protein" evidence="1">
    <location>
        <begin position="22"/>
        <end position="475"/>
    </location>
</feature>
<dbReference type="Proteomes" id="UP000636709">
    <property type="component" value="Unassembled WGS sequence"/>
</dbReference>
<protein>
    <recommendedName>
        <fullName evidence="2">Neprosin PEP catalytic domain-containing protein</fullName>
    </recommendedName>
</protein>
<dbReference type="OrthoDB" id="685822at2759"/>
<sequence length="475" mass="49957">MDQRILVVAVAALSLLLVTDASRSYPWIDQKLDAPTNETNLMMLRGLIGHISPQDDGGSAADPTYVLPAEYGDSRTHFFTIWTPEKGASIAPGDAIAHVSNPKGDKQKLKLKIVKDGGASGDWLLHLGLNREPELIGRFPRSLFTGGFADRAPVIRFGGMVTAPVADPAPMGSGYLPAEEGAASVSDIKLIGRDGRATTISILREMDWRILVVAVAALSLLLVTDASEGDQKLGASNNKNETNLMMLQGLIGLISPDDGGSGADPTYFAHHGAETSPDGYYGFIATLDVYGFTLKHGQGTAGAVWVASSRDGAQSSAKTIIIGWNDDGFIKTGCFNTKCPGFQPEKGASIAPGDAIAHVSTPKGDKQKLKLKIVKDAGASGDWLVHLGLNREPELIGRFPRSLFTGGFADRAAAIRFGGMVTAPVADPAPMGSGYLPAEEGAASISDIQLIGRDGHATLVRGTCPSSRASRTPTR</sequence>
<feature type="domain" description="Neprosin PEP catalytic" evidence="2">
    <location>
        <begin position="259"/>
        <end position="475"/>
    </location>
</feature>
<gene>
    <name evidence="3" type="ORF">HU200_043216</name>
</gene>
<dbReference type="InterPro" id="IPR053168">
    <property type="entry name" value="Glutamic_endopeptidase"/>
</dbReference>
<evidence type="ECO:0000259" key="2">
    <source>
        <dbReference type="PROSITE" id="PS52045"/>
    </source>
</evidence>
<feature type="signal peptide" evidence="1">
    <location>
        <begin position="1"/>
        <end position="21"/>
    </location>
</feature>
<keyword evidence="4" id="KW-1185">Reference proteome</keyword>
<accession>A0A835B983</accession>
<dbReference type="PANTHER" id="PTHR31589">
    <property type="entry name" value="PROTEIN, PUTATIVE (DUF239)-RELATED-RELATED"/>
    <property type="match status" value="1"/>
</dbReference>
<name>A0A835B983_9POAL</name>
<organism evidence="3 4">
    <name type="scientific">Digitaria exilis</name>
    <dbReference type="NCBI Taxonomy" id="1010633"/>
    <lineage>
        <taxon>Eukaryota</taxon>
        <taxon>Viridiplantae</taxon>
        <taxon>Streptophyta</taxon>
        <taxon>Embryophyta</taxon>
        <taxon>Tracheophyta</taxon>
        <taxon>Spermatophyta</taxon>
        <taxon>Magnoliopsida</taxon>
        <taxon>Liliopsida</taxon>
        <taxon>Poales</taxon>
        <taxon>Poaceae</taxon>
        <taxon>PACMAD clade</taxon>
        <taxon>Panicoideae</taxon>
        <taxon>Panicodae</taxon>
        <taxon>Paniceae</taxon>
        <taxon>Anthephorinae</taxon>
        <taxon>Digitaria</taxon>
    </lineage>
</organism>